<reference evidence="2" key="2">
    <citation type="submission" date="2015-01" db="EMBL/GenBank/DDBJ databases">
        <title>Evolutionary Origins and Diversification of the Mycorrhizal Mutualists.</title>
        <authorList>
            <consortium name="DOE Joint Genome Institute"/>
            <consortium name="Mycorrhizal Genomics Consortium"/>
            <person name="Kohler A."/>
            <person name="Kuo A."/>
            <person name="Nagy L.G."/>
            <person name="Floudas D."/>
            <person name="Copeland A."/>
            <person name="Barry K.W."/>
            <person name="Cichocki N."/>
            <person name="Veneault-Fourrey C."/>
            <person name="LaButti K."/>
            <person name="Lindquist E.A."/>
            <person name="Lipzen A."/>
            <person name="Lundell T."/>
            <person name="Morin E."/>
            <person name="Murat C."/>
            <person name="Riley R."/>
            <person name="Ohm R."/>
            <person name="Sun H."/>
            <person name="Tunlid A."/>
            <person name="Henrissat B."/>
            <person name="Grigoriev I.V."/>
            <person name="Hibbett D.S."/>
            <person name="Martin F."/>
        </authorList>
    </citation>
    <scope>NUCLEOTIDE SEQUENCE [LARGE SCALE GENOMIC DNA]</scope>
    <source>
        <strain evidence="2">h7</strain>
    </source>
</reference>
<gene>
    <name evidence="1" type="ORF">M413DRAFT_276319</name>
</gene>
<name>A0A0C3BKM8_HEBCY</name>
<evidence type="ECO:0000313" key="2">
    <source>
        <dbReference type="Proteomes" id="UP000053424"/>
    </source>
</evidence>
<protein>
    <submittedName>
        <fullName evidence="1">Uncharacterized protein</fullName>
    </submittedName>
</protein>
<dbReference type="EMBL" id="KN831798">
    <property type="protein sequence ID" value="KIM37270.1"/>
    <property type="molecule type" value="Genomic_DNA"/>
</dbReference>
<evidence type="ECO:0000313" key="1">
    <source>
        <dbReference type="EMBL" id="KIM37270.1"/>
    </source>
</evidence>
<dbReference type="Proteomes" id="UP000053424">
    <property type="component" value="Unassembled WGS sequence"/>
</dbReference>
<organism evidence="1 2">
    <name type="scientific">Hebeloma cylindrosporum</name>
    <dbReference type="NCBI Taxonomy" id="76867"/>
    <lineage>
        <taxon>Eukaryota</taxon>
        <taxon>Fungi</taxon>
        <taxon>Dikarya</taxon>
        <taxon>Basidiomycota</taxon>
        <taxon>Agaricomycotina</taxon>
        <taxon>Agaricomycetes</taxon>
        <taxon>Agaricomycetidae</taxon>
        <taxon>Agaricales</taxon>
        <taxon>Agaricineae</taxon>
        <taxon>Hymenogastraceae</taxon>
        <taxon>Hebeloma</taxon>
    </lineage>
</organism>
<dbReference type="AlphaFoldDB" id="A0A0C3BKM8"/>
<reference evidence="1 2" key="1">
    <citation type="submission" date="2014-04" db="EMBL/GenBank/DDBJ databases">
        <authorList>
            <consortium name="DOE Joint Genome Institute"/>
            <person name="Kuo A."/>
            <person name="Gay G."/>
            <person name="Dore J."/>
            <person name="Kohler A."/>
            <person name="Nagy L.G."/>
            <person name="Floudas D."/>
            <person name="Copeland A."/>
            <person name="Barry K.W."/>
            <person name="Cichocki N."/>
            <person name="Veneault-Fourrey C."/>
            <person name="LaButti K."/>
            <person name="Lindquist E.A."/>
            <person name="Lipzen A."/>
            <person name="Lundell T."/>
            <person name="Morin E."/>
            <person name="Murat C."/>
            <person name="Sun H."/>
            <person name="Tunlid A."/>
            <person name="Henrissat B."/>
            <person name="Grigoriev I.V."/>
            <person name="Hibbett D.S."/>
            <person name="Martin F."/>
            <person name="Nordberg H.P."/>
            <person name="Cantor M.N."/>
            <person name="Hua S.X."/>
        </authorList>
    </citation>
    <scope>NUCLEOTIDE SEQUENCE [LARGE SCALE GENOMIC DNA]</scope>
    <source>
        <strain evidence="2">h7</strain>
    </source>
</reference>
<sequence length="105" mass="11630">MHVIHAQRRHNATNVSVLIRGVTKGSVRSSALFMILLAALGACEDHYVPCRFPGKIAPPTYINGRDQSKTSNRGGIFRHWDSTVEWLLLRGSEEGLTNGDEIESN</sequence>
<keyword evidence="2" id="KW-1185">Reference proteome</keyword>
<accession>A0A0C3BKM8</accession>
<dbReference type="HOGENOM" id="CLU_2236917_0_0_1"/>
<proteinExistence type="predicted"/>